<protein>
    <submittedName>
        <fullName evidence="4">Integrase catalytic domain-containing protein</fullName>
    </submittedName>
</protein>
<dbReference type="Pfam" id="PF18701">
    <property type="entry name" value="DUF5641"/>
    <property type="match status" value="1"/>
</dbReference>
<name>A0A7I4Y9A2_HAECO</name>
<feature type="region of interest" description="Disordered" evidence="1">
    <location>
        <begin position="552"/>
        <end position="596"/>
    </location>
</feature>
<evidence type="ECO:0000313" key="3">
    <source>
        <dbReference type="Proteomes" id="UP000025227"/>
    </source>
</evidence>
<dbReference type="OMA" id="RIMSECY"/>
<dbReference type="InterPro" id="IPR001584">
    <property type="entry name" value="Integrase_cat-core"/>
</dbReference>
<organism evidence="3 4">
    <name type="scientific">Haemonchus contortus</name>
    <name type="common">Barber pole worm</name>
    <dbReference type="NCBI Taxonomy" id="6289"/>
    <lineage>
        <taxon>Eukaryota</taxon>
        <taxon>Metazoa</taxon>
        <taxon>Ecdysozoa</taxon>
        <taxon>Nematoda</taxon>
        <taxon>Chromadorea</taxon>
        <taxon>Rhabditida</taxon>
        <taxon>Rhabditina</taxon>
        <taxon>Rhabditomorpha</taxon>
        <taxon>Strongyloidea</taxon>
        <taxon>Trichostrongylidae</taxon>
        <taxon>Haemonchus</taxon>
    </lineage>
</organism>
<dbReference type="AlphaFoldDB" id="A0A7I4Y9A2"/>
<feature type="domain" description="Integrase catalytic" evidence="2">
    <location>
        <begin position="208"/>
        <end position="389"/>
    </location>
</feature>
<dbReference type="InterPro" id="IPR040676">
    <property type="entry name" value="DUF5641"/>
</dbReference>
<dbReference type="GO" id="GO:0015074">
    <property type="term" value="P:DNA integration"/>
    <property type="evidence" value="ECO:0007669"/>
    <property type="project" value="InterPro"/>
</dbReference>
<dbReference type="OrthoDB" id="8019190at2759"/>
<evidence type="ECO:0000256" key="1">
    <source>
        <dbReference type="SAM" id="MobiDB-lite"/>
    </source>
</evidence>
<feature type="compositionally biased region" description="Polar residues" evidence="1">
    <location>
        <begin position="564"/>
        <end position="583"/>
    </location>
</feature>
<dbReference type="PANTHER" id="PTHR47331">
    <property type="entry name" value="PHD-TYPE DOMAIN-CONTAINING PROTEIN"/>
    <property type="match status" value="1"/>
</dbReference>
<proteinExistence type="predicted"/>
<reference evidence="4" key="1">
    <citation type="submission" date="2020-12" db="UniProtKB">
        <authorList>
            <consortium name="WormBaseParasite"/>
        </authorList>
    </citation>
    <scope>IDENTIFICATION</scope>
    <source>
        <strain evidence="4">MHco3</strain>
    </source>
</reference>
<dbReference type="PROSITE" id="PS50994">
    <property type="entry name" value="INTEGRASE"/>
    <property type="match status" value="1"/>
</dbReference>
<dbReference type="InterPro" id="IPR036397">
    <property type="entry name" value="RNaseH_sf"/>
</dbReference>
<dbReference type="GO" id="GO:0003676">
    <property type="term" value="F:nucleic acid binding"/>
    <property type="evidence" value="ECO:0007669"/>
    <property type="project" value="InterPro"/>
</dbReference>
<dbReference type="InterPro" id="IPR012337">
    <property type="entry name" value="RNaseH-like_sf"/>
</dbReference>
<evidence type="ECO:0000259" key="2">
    <source>
        <dbReference type="PROSITE" id="PS50994"/>
    </source>
</evidence>
<keyword evidence="3" id="KW-1185">Reference proteome</keyword>
<evidence type="ECO:0000313" key="4">
    <source>
        <dbReference type="WBParaSite" id="HCON_00069190-00001"/>
    </source>
</evidence>
<accession>A0A7I4Y9A2</accession>
<dbReference type="Proteomes" id="UP000025227">
    <property type="component" value="Unplaced"/>
</dbReference>
<dbReference type="Gene3D" id="3.30.420.10">
    <property type="entry name" value="Ribonuclease H-like superfamily/Ribonuclease H"/>
    <property type="match status" value="1"/>
</dbReference>
<dbReference type="Gene3D" id="1.10.340.70">
    <property type="match status" value="1"/>
</dbReference>
<dbReference type="InterPro" id="IPR041588">
    <property type="entry name" value="Integrase_H2C2"/>
</dbReference>
<sequence>MESFKLTLPRQISSLHSSVTLGHRTLESAQTSVAYALLFLRRLCGRIREGIASRVTTEVPELAIRSDGKFITVAEREAALQVIIRAHQCIHVSEQLRRSLKNLNPQPDQYGILRCRGRLDNASILESAKHPMFVAPKTPLAFCIIKDAHLPLHLGISHTMATVRRKFWIPKLRQQVQRLTTKRVPCQRMNALPFPYPSMGPLPKRRVIRTKPFENVGIDYFGPLVAKENDDKTKVCGIIIKCMTTRMIHIELVTDTSTDKLLLAIRRFFARRGLPKTITSDDGPSFVLGDQILKDAIQSITNDDEFQAIMARKGIEWTTITPYAPWQGAFYESLTKSIKNSFYKAIGNRLLNEEELRTLLTEIEGTLNTRPLKYQGADYEPLRPLRPIDFIVKDIETTYPFESSQPDKDDPDYLPSEELFRLQIRRHAYEALASTLKATEYLWKIWHKIYLRNLREAHKKYMDGKCAGKHEPREGMVVLLANDNLPRNTWKMRRISALKPGKDGAVREVELHMPNGNILRRPINLLVPLELNDDTEFLRENQQPELDFIQRTEQQSPPKRRYNIRSTTKSVPQKQAIRTSTSLKSREYSEEGSNSE</sequence>
<dbReference type="WBParaSite" id="HCON_00069190-00001">
    <property type="protein sequence ID" value="HCON_00069190-00001"/>
    <property type="gene ID" value="HCON_00069190"/>
</dbReference>
<dbReference type="Pfam" id="PF17921">
    <property type="entry name" value="Integrase_H2C2"/>
    <property type="match status" value="1"/>
</dbReference>
<dbReference type="SUPFAM" id="SSF53098">
    <property type="entry name" value="Ribonuclease H-like"/>
    <property type="match status" value="1"/>
</dbReference>